<dbReference type="STRING" id="1349421.OI18_10845"/>
<protein>
    <submittedName>
        <fullName evidence="1">Uncharacterized protein</fullName>
    </submittedName>
</protein>
<dbReference type="RefSeq" id="WP_039139809.1">
    <property type="nucleotide sequence ID" value="NZ_JSVC01000011.1"/>
</dbReference>
<accession>A0A0C1LH07</accession>
<sequence>MKTSHREIYQSMVDSLNAIDLQPSPERDAAAKAFMICLQHWSRLQSSVMSEGYESIRDEIYFFKRVKPLFTGRIEYFTKIFQSLAFVPPDPVGWPAYWRKEAGRLVQFHDQHAAFVEYFRKGYTHHDEEYFVRSIDAEVPVVWRTPYDSSAFLCSTHDELVAQLWAHERFHEFASIRLKSISLVHI</sequence>
<dbReference type="AlphaFoldDB" id="A0A0C1LH07"/>
<evidence type="ECO:0000313" key="1">
    <source>
        <dbReference type="EMBL" id="KIC94593.1"/>
    </source>
</evidence>
<dbReference type="Pfam" id="PF09357">
    <property type="entry name" value="RteC"/>
    <property type="match status" value="1"/>
</dbReference>
<reference evidence="1 2" key="1">
    <citation type="submission" date="2014-11" db="EMBL/GenBank/DDBJ databases">
        <title>Genome sequence of Flavihumibacter solisilvae 3-3.</title>
        <authorList>
            <person name="Zhou G."/>
            <person name="Li M."/>
            <person name="Wang G."/>
        </authorList>
    </citation>
    <scope>NUCLEOTIDE SEQUENCE [LARGE SCALE GENOMIC DNA]</scope>
    <source>
        <strain evidence="1 2">3-3</strain>
    </source>
</reference>
<dbReference type="EMBL" id="JSVC01000011">
    <property type="protein sequence ID" value="KIC94593.1"/>
    <property type="molecule type" value="Genomic_DNA"/>
</dbReference>
<dbReference type="Proteomes" id="UP000031408">
    <property type="component" value="Unassembled WGS sequence"/>
</dbReference>
<dbReference type="OrthoDB" id="660148at2"/>
<comment type="caution">
    <text evidence="1">The sequence shown here is derived from an EMBL/GenBank/DDBJ whole genome shotgun (WGS) entry which is preliminary data.</text>
</comment>
<evidence type="ECO:0000313" key="2">
    <source>
        <dbReference type="Proteomes" id="UP000031408"/>
    </source>
</evidence>
<dbReference type="InterPro" id="IPR018534">
    <property type="entry name" value="Tet_reg_excision_RteC"/>
</dbReference>
<keyword evidence="2" id="KW-1185">Reference proteome</keyword>
<name>A0A0C1LH07_9BACT</name>
<proteinExistence type="predicted"/>
<gene>
    <name evidence="1" type="ORF">OI18_10845</name>
</gene>
<organism evidence="1 2">
    <name type="scientific">Flavihumibacter solisilvae</name>
    <dbReference type="NCBI Taxonomy" id="1349421"/>
    <lineage>
        <taxon>Bacteria</taxon>
        <taxon>Pseudomonadati</taxon>
        <taxon>Bacteroidota</taxon>
        <taxon>Chitinophagia</taxon>
        <taxon>Chitinophagales</taxon>
        <taxon>Chitinophagaceae</taxon>
        <taxon>Flavihumibacter</taxon>
    </lineage>
</organism>